<proteinExistence type="inferred from homology"/>
<protein>
    <submittedName>
        <fullName evidence="8">Integrase</fullName>
    </submittedName>
</protein>
<dbReference type="Pfam" id="PF00589">
    <property type="entry name" value="Phage_integrase"/>
    <property type="match status" value="1"/>
</dbReference>
<evidence type="ECO:0000256" key="4">
    <source>
        <dbReference type="ARBA" id="ARBA00023172"/>
    </source>
</evidence>
<dbReference type="Pfam" id="PF13356">
    <property type="entry name" value="Arm-DNA-bind_3"/>
    <property type="match status" value="1"/>
</dbReference>
<dbReference type="GO" id="GO:0003677">
    <property type="term" value="F:DNA binding"/>
    <property type="evidence" value="ECO:0007669"/>
    <property type="project" value="UniProtKB-UniRule"/>
</dbReference>
<dbReference type="InterPro" id="IPR044068">
    <property type="entry name" value="CB"/>
</dbReference>
<dbReference type="OrthoDB" id="9795573at2"/>
<keyword evidence="3 5" id="KW-0238">DNA-binding</keyword>
<dbReference type="InterPro" id="IPR050808">
    <property type="entry name" value="Phage_Integrase"/>
</dbReference>
<feature type="domain" description="Tyr recombinase" evidence="6">
    <location>
        <begin position="227"/>
        <end position="407"/>
    </location>
</feature>
<dbReference type="Gene3D" id="3.30.160.390">
    <property type="entry name" value="Integrase, DNA-binding domain"/>
    <property type="match status" value="1"/>
</dbReference>
<dbReference type="RefSeq" id="WP_008485612.1">
    <property type="nucleotide sequence ID" value="NZ_AMRI01000021.1"/>
</dbReference>
<comment type="caution">
    <text evidence="8">The sequence shown here is derived from an EMBL/GenBank/DDBJ whole genome shotgun (WGS) entry which is preliminary data.</text>
</comment>
<dbReference type="GO" id="GO:0015074">
    <property type="term" value="P:DNA integration"/>
    <property type="evidence" value="ECO:0007669"/>
    <property type="project" value="UniProtKB-KW"/>
</dbReference>
<evidence type="ECO:0000259" key="6">
    <source>
        <dbReference type="PROSITE" id="PS51898"/>
    </source>
</evidence>
<dbReference type="PROSITE" id="PS51900">
    <property type="entry name" value="CB"/>
    <property type="match status" value="1"/>
</dbReference>
<comment type="similarity">
    <text evidence="1">Belongs to the 'phage' integrase family.</text>
</comment>
<dbReference type="Gene3D" id="1.10.150.130">
    <property type="match status" value="1"/>
</dbReference>
<gene>
    <name evidence="8" type="ORF">B3C1_13993</name>
</gene>
<keyword evidence="4" id="KW-0233">DNA recombination</keyword>
<evidence type="ECO:0000313" key="8">
    <source>
        <dbReference type="EMBL" id="EKE70219.1"/>
    </source>
</evidence>
<dbReference type="InterPro" id="IPR010998">
    <property type="entry name" value="Integrase_recombinase_N"/>
</dbReference>
<evidence type="ECO:0000259" key="7">
    <source>
        <dbReference type="PROSITE" id="PS51900"/>
    </source>
</evidence>
<dbReference type="eggNOG" id="COG4974">
    <property type="taxonomic scope" value="Bacteria"/>
</dbReference>
<accession>K2JHV9</accession>
<dbReference type="Gene3D" id="1.10.443.10">
    <property type="entry name" value="Intergrase catalytic core"/>
    <property type="match status" value="1"/>
</dbReference>
<dbReference type="GO" id="GO:0006310">
    <property type="term" value="P:DNA recombination"/>
    <property type="evidence" value="ECO:0007669"/>
    <property type="project" value="UniProtKB-KW"/>
</dbReference>
<dbReference type="InterPro" id="IPR011010">
    <property type="entry name" value="DNA_brk_join_enz"/>
</dbReference>
<feature type="domain" description="Core-binding (CB)" evidence="7">
    <location>
        <begin position="106"/>
        <end position="182"/>
    </location>
</feature>
<dbReference type="Proteomes" id="UP000006755">
    <property type="component" value="Unassembled WGS sequence"/>
</dbReference>
<dbReference type="InterPro" id="IPR025166">
    <property type="entry name" value="Integrase_DNA_bind_dom"/>
</dbReference>
<organism evidence="8 9">
    <name type="scientific">Gallaecimonas xiamenensis 3-C-1</name>
    <dbReference type="NCBI Taxonomy" id="745411"/>
    <lineage>
        <taxon>Bacteria</taxon>
        <taxon>Pseudomonadati</taxon>
        <taxon>Pseudomonadota</taxon>
        <taxon>Gammaproteobacteria</taxon>
        <taxon>Enterobacterales</taxon>
        <taxon>Gallaecimonadaceae</taxon>
        <taxon>Gallaecimonas</taxon>
    </lineage>
</organism>
<dbReference type="PATRIC" id="fig|745411.4.peg.2754"/>
<dbReference type="PANTHER" id="PTHR30629">
    <property type="entry name" value="PROPHAGE INTEGRASE"/>
    <property type="match status" value="1"/>
</dbReference>
<dbReference type="AlphaFoldDB" id="K2JHV9"/>
<dbReference type="EMBL" id="AMRI01000021">
    <property type="protein sequence ID" value="EKE70219.1"/>
    <property type="molecule type" value="Genomic_DNA"/>
</dbReference>
<evidence type="ECO:0000256" key="5">
    <source>
        <dbReference type="PROSITE-ProRule" id="PRU01248"/>
    </source>
</evidence>
<dbReference type="PANTHER" id="PTHR30629:SF2">
    <property type="entry name" value="PROPHAGE INTEGRASE INTS-RELATED"/>
    <property type="match status" value="1"/>
</dbReference>
<dbReference type="InterPro" id="IPR013762">
    <property type="entry name" value="Integrase-like_cat_sf"/>
</dbReference>
<evidence type="ECO:0000256" key="1">
    <source>
        <dbReference type="ARBA" id="ARBA00008857"/>
    </source>
</evidence>
<keyword evidence="2" id="KW-0229">DNA integration</keyword>
<dbReference type="STRING" id="745411.B3C1_13993"/>
<dbReference type="PROSITE" id="PS51898">
    <property type="entry name" value="TYR_RECOMBINASE"/>
    <property type="match status" value="1"/>
</dbReference>
<dbReference type="InterPro" id="IPR002104">
    <property type="entry name" value="Integrase_catalytic"/>
</dbReference>
<keyword evidence="9" id="KW-1185">Reference proteome</keyword>
<reference evidence="8 9" key="1">
    <citation type="journal article" date="2012" name="J. Bacteriol.">
        <title>Genome Sequence of Gallaecimonas xiamenensis Type Strain 3-C-1.</title>
        <authorList>
            <person name="Lai Q."/>
            <person name="Wang L."/>
            <person name="Wang W."/>
            <person name="Shao Z."/>
        </authorList>
    </citation>
    <scope>NUCLEOTIDE SEQUENCE [LARGE SCALE GENOMIC DNA]</scope>
    <source>
        <strain evidence="8 9">3-C-1</strain>
    </source>
</reference>
<dbReference type="InterPro" id="IPR038488">
    <property type="entry name" value="Integrase_DNA-bd_sf"/>
</dbReference>
<name>K2JHV9_9GAMM</name>
<dbReference type="CDD" id="cd00796">
    <property type="entry name" value="INT_Rci_Hp1_C"/>
    <property type="match status" value="1"/>
</dbReference>
<evidence type="ECO:0000313" key="9">
    <source>
        <dbReference type="Proteomes" id="UP000006755"/>
    </source>
</evidence>
<evidence type="ECO:0000256" key="2">
    <source>
        <dbReference type="ARBA" id="ARBA00022908"/>
    </source>
</evidence>
<sequence>MGIKKRISLASIKELRPEDKRLNDTDTPGFHALIAPTGRITYYIYYRHNGKQANFKLGVHGHLTPAQARDLAMEKLGEVAKGDNVQAVRKETRQRTLAEKHKRLDSFLEHQYRPWLETRNPKTAKSIVDRLRTQFPELMEKPLDQITPWDLEKWRSRRAKEIKPATLNYYITTLKGALSRAVEWGVIERHDLGKVKALKVDNTIVRYLTSAQELKLRETLKGRDQQIKDGRESGNSYRVKRGYRVLPNIPKGDFADHLEPIVLLAMNTGMRRGELFGLTWADVNFHTRVATIRGAIAKSSKARHIPLNGEATEVLTRWREQNPDTLYVFEGESGKALTDFKKSWLKVAEEAGLSEFRFHDLRHHFASKLVMKGVDLNTVRELLGHADLKMTLRYAHLAPEHKAAAVNLIG</sequence>
<dbReference type="SUPFAM" id="SSF56349">
    <property type="entry name" value="DNA breaking-rejoining enzymes"/>
    <property type="match status" value="1"/>
</dbReference>
<evidence type="ECO:0000256" key="3">
    <source>
        <dbReference type="ARBA" id="ARBA00023125"/>
    </source>
</evidence>